<organism evidence="2 3">
    <name type="scientific">Agaricus bisporus var. burnettii (strain JB137-S8 / ATCC MYA-4627 / FGSC 10392)</name>
    <name type="common">White button mushroom</name>
    <dbReference type="NCBI Taxonomy" id="597362"/>
    <lineage>
        <taxon>Eukaryota</taxon>
        <taxon>Fungi</taxon>
        <taxon>Dikarya</taxon>
        <taxon>Basidiomycota</taxon>
        <taxon>Agaricomycotina</taxon>
        <taxon>Agaricomycetes</taxon>
        <taxon>Agaricomycetidae</taxon>
        <taxon>Agaricales</taxon>
        <taxon>Agaricineae</taxon>
        <taxon>Agaricaceae</taxon>
        <taxon>Agaricus</taxon>
    </lineage>
</organism>
<dbReference type="EMBL" id="JH971413">
    <property type="protein sequence ID" value="EKM75453.1"/>
    <property type="molecule type" value="Genomic_DNA"/>
</dbReference>
<dbReference type="HOGENOM" id="CLU_1160818_0_0_1"/>
<dbReference type="InParanoid" id="K5WXA4"/>
<name>K5WXA4_AGABU</name>
<evidence type="ECO:0000313" key="3">
    <source>
        <dbReference type="Proteomes" id="UP000008493"/>
    </source>
</evidence>
<feature type="region of interest" description="Disordered" evidence="1">
    <location>
        <begin position="121"/>
        <end position="175"/>
    </location>
</feature>
<dbReference type="AlphaFoldDB" id="K5WXA4"/>
<evidence type="ECO:0000313" key="2">
    <source>
        <dbReference type="EMBL" id="EKM75453.1"/>
    </source>
</evidence>
<dbReference type="KEGG" id="abp:AGABI1DRAFT132239"/>
<dbReference type="STRING" id="597362.K5WXA4"/>
<accession>K5WXA4</accession>
<protein>
    <submittedName>
        <fullName evidence="2">Uncharacterized protein</fullName>
    </submittedName>
</protein>
<keyword evidence="3" id="KW-1185">Reference proteome</keyword>
<feature type="compositionally biased region" description="Pro residues" evidence="1">
    <location>
        <begin position="135"/>
        <end position="148"/>
    </location>
</feature>
<gene>
    <name evidence="2" type="ORF">AGABI1DRAFT_132239</name>
</gene>
<reference evidence="3" key="1">
    <citation type="journal article" date="2012" name="Proc. Natl. Acad. Sci. U.S.A.">
        <title>Genome sequence of the button mushroom Agaricus bisporus reveals mechanisms governing adaptation to a humic-rich ecological niche.</title>
        <authorList>
            <person name="Morin E."/>
            <person name="Kohler A."/>
            <person name="Baker A.R."/>
            <person name="Foulongne-Oriol M."/>
            <person name="Lombard V."/>
            <person name="Nagy L.G."/>
            <person name="Ohm R.A."/>
            <person name="Patyshakuliyeva A."/>
            <person name="Brun A."/>
            <person name="Aerts A.L."/>
            <person name="Bailey A.M."/>
            <person name="Billette C."/>
            <person name="Coutinho P.M."/>
            <person name="Deakin G."/>
            <person name="Doddapaneni H."/>
            <person name="Floudas D."/>
            <person name="Grimwood J."/>
            <person name="Hilden K."/>
            <person name="Kuees U."/>
            <person name="LaButti K.M."/>
            <person name="Lapidus A."/>
            <person name="Lindquist E.A."/>
            <person name="Lucas S.M."/>
            <person name="Murat C."/>
            <person name="Riley R.W."/>
            <person name="Salamov A.A."/>
            <person name="Schmutz J."/>
            <person name="Subramanian V."/>
            <person name="Woesten H.A.B."/>
            <person name="Xu J."/>
            <person name="Eastwood D.C."/>
            <person name="Foster G.D."/>
            <person name="Sonnenberg A.S."/>
            <person name="Cullen D."/>
            <person name="de Vries R.P."/>
            <person name="Lundell T."/>
            <person name="Hibbett D.S."/>
            <person name="Henrissat B."/>
            <person name="Burton K.S."/>
            <person name="Kerrigan R.W."/>
            <person name="Challen M.P."/>
            <person name="Grigoriev I.V."/>
            <person name="Martin F."/>
        </authorList>
    </citation>
    <scope>NUCLEOTIDE SEQUENCE [LARGE SCALE GENOMIC DNA]</scope>
    <source>
        <strain evidence="3">JB137-S8 / ATCC MYA-4627 / FGSC 10392</strain>
    </source>
</reference>
<dbReference type="Proteomes" id="UP000008493">
    <property type="component" value="Unassembled WGS sequence"/>
</dbReference>
<dbReference type="GeneID" id="18827630"/>
<evidence type="ECO:0000256" key="1">
    <source>
        <dbReference type="SAM" id="MobiDB-lite"/>
    </source>
</evidence>
<dbReference type="OrthoDB" id="66095at2759"/>
<sequence>MLCITYIPVASLAVPRTSMGHTLQDVLRVKRALSTLIPYKIVDIILFFAQYWVYASTRRDTLLRVKASKELSHDARWIYMLSDPIPPMFDANGQVVATQLQSVHFSINSCDQGWCSNSNDTSNATRTHGLKHPSCAPPPSPPPNPHGSPKPSENPSISTLPLSRHPPHPPAPSQNFTVHMEMEMSVGSFKGMFELLAKSDVTTSSGILILHVDLNSMDKQGVVEGLGSWMLYKPVIELL</sequence>
<proteinExistence type="predicted"/>
<dbReference type="RefSeq" id="XP_007333920.1">
    <property type="nucleotide sequence ID" value="XM_007333858.1"/>
</dbReference>